<dbReference type="EMBL" id="JAGDFM010000231">
    <property type="protein sequence ID" value="KAG7381818.1"/>
    <property type="molecule type" value="Genomic_DNA"/>
</dbReference>
<dbReference type="InterPro" id="IPR026854">
    <property type="entry name" value="VPS13_N"/>
</dbReference>
<evidence type="ECO:0000313" key="8">
    <source>
        <dbReference type="Proteomes" id="UP000694044"/>
    </source>
</evidence>
<keyword evidence="3" id="KW-0445">Lipid transport</keyword>
<sequence length="3588" mass="394331">MFEKVVESVLEEYVSEWVEGLDSEKMKVALFAGKVEFRDLRMRGAALDKFQLPLKMKSGSVGKLSIKVPWKKLTSQAVTIKIEDVFLVVEPTGQDEGGGNEESDDSYALRTRWAKQQEVRMLELLETVKNDGTSSSASEHEGDPGAVDLDPTASWGYRKKILNTILDNVSFEFINIHIRYEDSKHLASSILLALGLTIDSIVISTTNANGQAEFVDRAQARTAFVHRRLEMVQASVYSDHFEASGVKGGKGPSTSGSNIIHPFSTRINLARNHDERTAATIPKLRCSAEISAIRACLTPEQSTFLIGIADFVSAHEMYLKRLHFQRKRPTVPVRSNARLWWRYALHGVMELHPSVASSQKPTTAVSSGNTPRKASVATRRCNWKLLATLWFARKEYIHLHKNMLRAAKKKKLDIESVMADRNRLNALEDSLEVPTIVFFRLCAAKEIELEGHGNDSPRKLSQWRSKWSSGRTSSGSSNSGALTRRENLLDKMELYLVVNERMHGSSEARTSSFHEERNVEALLMALDLVVISFEVVLVEEYKVGDKSDTRDFLRFELNEFVVTVLQRTSSSTVSSRITSIQILDFRQTYEATPLEKKEPQALLSMIDTISPNGQVATRKNPFVVLNIESSENKFQLDCVFERFRYIHNLYATSKLRAYFIPRTDVVLVSPIVKKDAPSPPKLTRKAAALPAELLRKKSIENVFGAPENTAKQRRNSASARVNHTKDIVFSVKLPEIDVFVHTTDASAEVEARLIGTHFQNGAAYNTFELSIEGAETYFLEPHTDSVQENHSNSDYSGRKRSTLMQSTSLVFYGQKLVEGYLVPKWEMKCTSPPIQFAMSSKQYEQLLLASAEWQGPSHDVDPTKTEKTSLFVAEDERLNVCISIPQILIGFNGEGPIQAALSAASTTSEDLTGFELDIRDLNVMARFSSTAQAAAVDMSALSLVKCVKQKSPDNKADVASSDDVLTEESEVVNSSIPTPLSTATDTVDPVYDPFTGCRTSKLFELRGKTSVMISNSEPLMGEVNVEQAALYWDHELLVALVRYHSNALVDKQAGSGEAAVEAGNDKLEPVTRYAFQVRVQRWFTFFMPKACSQEHISFVLRGTDLRCDISTLETEYACGMLNGLGAIQLTSSRLIQLQSDKGDAGVDTLNETCSEETHIILQAKAPVRVILESAGFGSLQHRGGAGAYYRIEVEEVQVNYLHADWTPFLDHITKEIAALSRWADLLRLPARESLNERLNLELEIAHVSLLLPTCETEGKHKTPSDQIELDIRDISSTSRAYPEDMTQEQLGIQVKSVQLLAVMAEPKRPSQVISDGESKTDGEKVKKDAPVCRYSLGNFSDVFIEYVVIPLVPIGKQKPKQDDESETSASVLDITAVLEGMEKMCTHAKVSLSSRSNWFISTTTNAGEEDDSTTRAISSQEENIPTAGTTTLAFNPYQLELLSRILDNNFAGLPPPAVCTFSNAEELKVTDIAFDLGDLALDLLDPLDSSIDNTNYDEPSSGTTIARISLEQLQVALDGFASLRSQVRASSSKGALWKVDYSEGEAPDDSGSKVQQQPEVRALCGSIFSSSADEVSKQGIDVVVDRRAPSPDVVIPPKEIRIHLDICELLPDIAEFGQRLRYFTSIESEMSAEIGRAATSLDVSITTGFVNYLAAECVPNHIDEYGNEDEESRRLHPDDTTMKMIASGCIVGRYHSDDPDNSRTQVYGRNMSVRVSSQWPPQIGVLTPPTPTTPEPAESPTKSGAAGGAIESQSRYERTVCDDFTIDVELVTAEDAEATMTVNLTHFHAVVCTIDLFLFTQAKKVLGTDDDLSDGSAKKEKTEVIGSSEEGETDSTPESQQRSLAPPEIEFREDSISMVQLLLEDTSVTLLRQSGPHLSPIARLYTFRAICKVTYEVGERIDGIVPTLTEVVVEFPDESLNEPNTDDGVSIWGFNTALGSWEPIVEPWMFDLKGSLTRDEAGEVTANLDFTGKEGHPLNVNMSPAMIDSLCLTAKAYEGAFSSARPPYVSPTNVISSDCYLVNDTGATITYWVTHDIGKGSRGFTYASRRKPKRELLTNRSKVPLELLTSISPSLRAEQTVSFCWDDNEWHPLTDIPIRNTGKYIYGVRPRHIGAESKPDSNKEKGSVQSPDAVTSITPLPQLLHILLDVSAASGYRTFTISSLVRLFNETNIAVDCGVLEADGKTITEIGTIEPKGACSVPFRFVQQIWSVRVFMKPHLYQSPAQLRNSSNSKLSAEPPSTDREHRWSNELFISEKESSTLHTASCSLVLDDYTCKCQKMIDGTVPFHPSQICKASGSYVHAHSRVFTSSNASNLQYAQLKLMSPLTLVNNCGVPIIAVLFALKKVRRIADASPDREDVHLVSSQVIPPRGRVDTLSSALQDETYCSISMTGSSWSKLFRIPSVLDSPEDTVKTATAAAAFKAISSMPLRPGSDNKNVVLSLLDFQSRTATLNVSFDSKETRERNAGHFMVVQPRFLLRNATSLPLVFAAQVKLIEKIPGTKSMMARFAKSPFSPSRKKQTDECCGSAEMEAIHAKLNALQDRKVSDDVIDEDELQAHYYSEVSAIMVQLEGNALQSSSAQDISLEVGANTSLRIYNETTKRYHDLVALFKQVGGGSISTEVTFVERYLLLNQTDHVLLASTVSGIAAAKKGPGDDKKILAAPPRCMSEFSWWTHSSVPSDTCIRLKVRSPTGGENTQAEDYQWSGKFSLHDVSETALKISTPDASRICVLRVQVRVEAAVQVCIVVTSEDVAEFPLYRIINSCARETIWFKQIFDGVKKDASAFQRGVMQSLAPGESVSFGWDEAYFLGTPNREISVWYAPKDGTTSSDYHSSILLDQPGESQQVEIPSKSALPKAPSRVYVRWHLQGVTKTMVAQDAPLNRKERAGKQTRELVAAHGEIERSTTPGFTSEVVAHFRLPNFGVSLMTSTPDELLLFSGQDVDIAYANINNDHDQCEVKIGCFQLDSQLTDAIYPVVIAPILKKGSGCAGFRDDTSSPDKQKSGEVRSAHGTEPSSSGEEGENGDKQDAKSGSRAPAMRPHFFHLSILRLSYDDNMDYIKYFSAMMQPARIQIDEGFLLALASFITDCLAALERNYPLERRRLTSEASKVQLKSSDKRFTSNSERRIYIETLQLHPVKIQLSVTILNHYGETEESATGLASLVKLPLAVTKALLSSTFSQVDSATLYLNALHLNHAFASAPFLMSTVQQHYMLQGMRQIYSLIGAADILGNPVGLVTNLGVGVKDFFYEPAAGLVTSPQEFVLGLSRGTTSLFTHSLYGAFNAASKVTGTLSEGIATLSLDRKYLAERRAQGPRKQVATHIGTGLIHGTKQLGKGIFAGVTGVITAPAQGAIHGGLPGFIEGVGKGLIGVAVKPAAGVLDLAATTAAGITATTSALDRRTGLGKEVYRRREPRLLRVTSDQRVRVYTPADALVSRLLLTLPMKFKLQLPNELYDTHIFLPGARILVATSLRFLLLEFASEGTLATLTTAIMSSTSIPPPLVLWSHPLSKLVGTQRIPTGIAVHLGSSAFGAELMGSDPGEKANGEVATSMLSDLEELGAAGIDRVQSFLTDLVVRHQRATATSYGAE</sequence>
<proteinExistence type="inferred from homology"/>
<dbReference type="GO" id="GO:0006869">
    <property type="term" value="P:lipid transport"/>
    <property type="evidence" value="ECO:0007669"/>
    <property type="project" value="UniProtKB-KW"/>
</dbReference>
<feature type="domain" description="Chorein N-terminal" evidence="5">
    <location>
        <begin position="1"/>
        <end position="598"/>
    </location>
</feature>
<dbReference type="GO" id="GO:0045053">
    <property type="term" value="P:protein retention in Golgi apparatus"/>
    <property type="evidence" value="ECO:0007669"/>
    <property type="project" value="TreeGrafter"/>
</dbReference>
<evidence type="ECO:0000256" key="2">
    <source>
        <dbReference type="ARBA" id="ARBA00022448"/>
    </source>
</evidence>
<dbReference type="InterPro" id="IPR009543">
    <property type="entry name" value="VPS13_VAB"/>
</dbReference>
<feature type="region of interest" description="Disordered" evidence="4">
    <location>
        <begin position="1720"/>
        <end position="1754"/>
    </location>
</feature>
<reference evidence="7" key="1">
    <citation type="submission" date="2021-02" db="EMBL/GenBank/DDBJ databases">
        <authorList>
            <person name="Palmer J.M."/>
        </authorList>
    </citation>
    <scope>NUCLEOTIDE SEQUENCE</scope>
    <source>
        <strain evidence="7">SCRP734</strain>
    </source>
</reference>
<dbReference type="Proteomes" id="UP000694044">
    <property type="component" value="Unassembled WGS sequence"/>
</dbReference>
<dbReference type="GO" id="GO:0006623">
    <property type="term" value="P:protein targeting to vacuole"/>
    <property type="evidence" value="ECO:0007669"/>
    <property type="project" value="TreeGrafter"/>
</dbReference>
<name>A0A8T1VNN2_9STRA</name>
<evidence type="ECO:0000256" key="3">
    <source>
        <dbReference type="ARBA" id="ARBA00023055"/>
    </source>
</evidence>
<feature type="region of interest" description="Disordered" evidence="4">
    <location>
        <begin position="2991"/>
        <end position="3036"/>
    </location>
</feature>
<dbReference type="PANTHER" id="PTHR16166">
    <property type="entry name" value="VACUOLAR PROTEIN SORTING-ASSOCIATED PROTEIN VPS13"/>
    <property type="match status" value="1"/>
</dbReference>
<dbReference type="PANTHER" id="PTHR16166:SF93">
    <property type="entry name" value="INTERMEMBRANE LIPID TRANSFER PROTEIN VPS13"/>
    <property type="match status" value="1"/>
</dbReference>
<dbReference type="Pfam" id="PF12624">
    <property type="entry name" value="VPS13_N"/>
    <property type="match status" value="1"/>
</dbReference>
<dbReference type="InterPro" id="IPR026847">
    <property type="entry name" value="VPS13"/>
</dbReference>
<dbReference type="OrthoDB" id="428159at2759"/>
<feature type="region of interest" description="Disordered" evidence="4">
    <location>
        <begin position="1809"/>
        <end position="1847"/>
    </location>
</feature>
<evidence type="ECO:0000259" key="6">
    <source>
        <dbReference type="Pfam" id="PF25036"/>
    </source>
</evidence>
<feature type="compositionally biased region" description="Basic and acidic residues" evidence="4">
    <location>
        <begin position="2114"/>
        <end position="2126"/>
    </location>
</feature>
<feature type="compositionally biased region" description="Low complexity" evidence="4">
    <location>
        <begin position="465"/>
        <end position="480"/>
    </location>
</feature>
<feature type="region of interest" description="Disordered" evidence="4">
    <location>
        <begin position="2114"/>
        <end position="2133"/>
    </location>
</feature>
<organism evidence="7 8">
    <name type="scientific">Phytophthora pseudosyringae</name>
    <dbReference type="NCBI Taxonomy" id="221518"/>
    <lineage>
        <taxon>Eukaryota</taxon>
        <taxon>Sar</taxon>
        <taxon>Stramenopiles</taxon>
        <taxon>Oomycota</taxon>
        <taxon>Peronosporomycetes</taxon>
        <taxon>Peronosporales</taxon>
        <taxon>Peronosporaceae</taxon>
        <taxon>Phytophthora</taxon>
    </lineage>
</organism>
<keyword evidence="2" id="KW-0813">Transport</keyword>
<feature type="region of interest" description="Disordered" evidence="4">
    <location>
        <begin position="130"/>
        <end position="149"/>
    </location>
</feature>
<feature type="compositionally biased region" description="Basic and acidic residues" evidence="4">
    <location>
        <begin position="2992"/>
        <end position="3011"/>
    </location>
</feature>
<comment type="caution">
    <text evidence="7">The sequence shown here is derived from an EMBL/GenBank/DDBJ whole genome shotgun (WGS) entry which is preliminary data.</text>
</comment>
<evidence type="ECO:0000259" key="5">
    <source>
        <dbReference type="Pfam" id="PF12624"/>
    </source>
</evidence>
<protein>
    <recommendedName>
        <fullName evidence="9">Vacuolar protein sorting-associated protein</fullName>
    </recommendedName>
</protein>
<dbReference type="Pfam" id="PF25036">
    <property type="entry name" value="VPS13_VAB"/>
    <property type="match status" value="1"/>
</dbReference>
<accession>A0A8T1VNN2</accession>
<evidence type="ECO:0000256" key="1">
    <source>
        <dbReference type="ARBA" id="ARBA00006545"/>
    </source>
</evidence>
<feature type="domain" description="Vacuolar protein sorting-associated protein 13 VPS13 adaptor binding" evidence="6">
    <location>
        <begin position="2579"/>
        <end position="2806"/>
    </location>
</feature>
<keyword evidence="8" id="KW-1185">Reference proteome</keyword>
<evidence type="ECO:0000313" key="7">
    <source>
        <dbReference type="EMBL" id="KAG7381818.1"/>
    </source>
</evidence>
<comment type="similarity">
    <text evidence="1">Belongs to the VPS13 family.</text>
</comment>
<feature type="region of interest" description="Disordered" evidence="4">
    <location>
        <begin position="452"/>
        <end position="482"/>
    </location>
</feature>
<evidence type="ECO:0000256" key="4">
    <source>
        <dbReference type="SAM" id="MobiDB-lite"/>
    </source>
</evidence>
<gene>
    <name evidence="7" type="ORF">PHYPSEUDO_005645</name>
</gene>
<evidence type="ECO:0008006" key="9">
    <source>
        <dbReference type="Google" id="ProtNLM"/>
    </source>
</evidence>